<reference evidence="2" key="1">
    <citation type="submission" date="2025-08" db="UniProtKB">
        <authorList>
            <consortium name="RefSeq"/>
        </authorList>
    </citation>
    <scope>IDENTIFICATION</scope>
</reference>
<keyword evidence="1" id="KW-1185">Reference proteome</keyword>
<dbReference type="InterPro" id="IPR008042">
    <property type="entry name" value="Retrotrans_Pao"/>
</dbReference>
<dbReference type="GeneID" id="106821347"/>
<protein>
    <submittedName>
        <fullName evidence="2">Uncharacterized protein LOC106821347</fullName>
    </submittedName>
</protein>
<evidence type="ECO:0000313" key="2">
    <source>
        <dbReference type="RefSeq" id="XP_014681598.1"/>
    </source>
</evidence>
<dbReference type="Pfam" id="PF05380">
    <property type="entry name" value="Peptidase_A17"/>
    <property type="match status" value="1"/>
</dbReference>
<name>A0ABM1FAX7_PRICU</name>
<proteinExistence type="predicted"/>
<accession>A0ABM1FAX7</accession>
<dbReference type="PANTHER" id="PTHR47331">
    <property type="entry name" value="PHD-TYPE DOMAIN-CONTAINING PROTEIN"/>
    <property type="match status" value="1"/>
</dbReference>
<gene>
    <name evidence="2" type="primary">LOC106821347</name>
</gene>
<organism evidence="1 2">
    <name type="scientific">Priapulus caudatus</name>
    <name type="common">Priapulid worm</name>
    <dbReference type="NCBI Taxonomy" id="37621"/>
    <lineage>
        <taxon>Eukaryota</taxon>
        <taxon>Metazoa</taxon>
        <taxon>Ecdysozoa</taxon>
        <taxon>Scalidophora</taxon>
        <taxon>Priapulida</taxon>
        <taxon>Priapulimorpha</taxon>
        <taxon>Priapulimorphida</taxon>
        <taxon>Priapulidae</taxon>
        <taxon>Priapulus</taxon>
    </lineage>
</organism>
<dbReference type="Proteomes" id="UP000695022">
    <property type="component" value="Unplaced"/>
</dbReference>
<sequence>MVLKIRGFKVKEWVYTESITNESVIKDEGRKPNEMAIIKEAEEQKVLGVVWDPASDEMKYKVKPVHVKDKQILTKRMVLSELARVYDPIGFTAAFLIRGKILMQKLWQRGIDWDDDLQASEKSEWRKFFLELEHLEGVSFPRCLMRKPVPVELVIFCDASEDAFRAVAYTRWEESEGIFGVRFLSAKSRVAPLKCLSIPRLELQAAVIASRLCGTIRKEMSVDFESVVFLSDSIIALSWIRGQSRQYKTFVANRVSEIQSSTDPSE</sequence>
<evidence type="ECO:0000313" key="1">
    <source>
        <dbReference type="Proteomes" id="UP000695022"/>
    </source>
</evidence>
<dbReference type="RefSeq" id="XP_014681598.1">
    <property type="nucleotide sequence ID" value="XM_014826112.1"/>
</dbReference>